<dbReference type="SUPFAM" id="SSF55781">
    <property type="entry name" value="GAF domain-like"/>
    <property type="match status" value="1"/>
</dbReference>
<evidence type="ECO:0000256" key="3">
    <source>
        <dbReference type="ARBA" id="ARBA00022553"/>
    </source>
</evidence>
<dbReference type="RefSeq" id="WP_013558860.1">
    <property type="nucleotide sequence ID" value="NC_014960.1"/>
</dbReference>
<dbReference type="OrthoDB" id="144293at2"/>
<accession>E8N0R9</accession>
<dbReference type="Gene3D" id="3.30.450.40">
    <property type="match status" value="1"/>
</dbReference>
<keyword evidence="10" id="KW-0472">Membrane</keyword>
<evidence type="ECO:0000256" key="1">
    <source>
        <dbReference type="ARBA" id="ARBA00000085"/>
    </source>
</evidence>
<evidence type="ECO:0000256" key="7">
    <source>
        <dbReference type="ARBA" id="ARBA00022840"/>
    </source>
</evidence>
<keyword evidence="5" id="KW-0547">Nucleotide-binding</keyword>
<proteinExistence type="predicted"/>
<sequence>MLTNAGNVLGWIVLWLAVLAGIGILFWLFRREHSRRVQFQTRIRQLEQQLNAVLELNRALAESEDEKSLIETALAQINRLVGGMGASFVPFDAWGEPLPAFTAGDLPEPVLKGWAEHLVSEQVRGACRTCEMLQSLSGKTCPLRWGPMGAMEIYCFPLALGERRLGMVNLYLPSGCSLDSALHDFLQGILNELALAVETARLHRQEVLTLRQIQALRLPRRDLQSTLSALLQRVRDHLGFGTLIIQVRPLQDERLSGLRIVVGDVQAYPAGWLEILLEQALVCKEARQRREEYGWVRMYPLQLPDGLSMGCLVLLEPVMEDLLPAQQALLQTAAAQAALMIENERSLLALEYTLILQERTRLAREIHDGLAQTLAFLKMQVAQMQTALQQGDLTRLARLLSENKQALEEVYQETRQTIDHLRTQPEEDLTVWLEGLASSFQRHTGIPVEVRWLTQPPTLAPEVQVQMVRILQEALNNVRKHAHASQVSITLREWGRDVVMEIHDNGRGFDPEDVPEVAQYGLRGMRERAEMIGAELQIISAPHLGTTVRVALPYRQEENVE</sequence>
<dbReference type="Pfam" id="PF07730">
    <property type="entry name" value="HisKA_3"/>
    <property type="match status" value="1"/>
</dbReference>
<dbReference type="HOGENOM" id="CLU_485434_0_0_0"/>
<dbReference type="GO" id="GO:0046983">
    <property type="term" value="F:protein dimerization activity"/>
    <property type="evidence" value="ECO:0007669"/>
    <property type="project" value="InterPro"/>
</dbReference>
<organism evidence="12 13">
    <name type="scientific">Anaerolinea thermophila (strain DSM 14523 / JCM 11388 / NBRC 100420 / UNI-1)</name>
    <dbReference type="NCBI Taxonomy" id="926569"/>
    <lineage>
        <taxon>Bacteria</taxon>
        <taxon>Bacillati</taxon>
        <taxon>Chloroflexota</taxon>
        <taxon>Anaerolineae</taxon>
        <taxon>Anaerolineales</taxon>
        <taxon>Anaerolineaceae</taxon>
        <taxon>Anaerolinea</taxon>
    </lineage>
</organism>
<reference evidence="12 13" key="1">
    <citation type="submission" date="2010-12" db="EMBL/GenBank/DDBJ databases">
        <title>Whole genome sequence of Anaerolinea thermophila UNI-1.</title>
        <authorList>
            <person name="Narita-Yamada S."/>
            <person name="Kishi E."/>
            <person name="Watanabe Y."/>
            <person name="Takasaki K."/>
            <person name="Ankai A."/>
            <person name="Oguchi A."/>
            <person name="Fukui S."/>
            <person name="Takahashi M."/>
            <person name="Yashiro I."/>
            <person name="Hosoyama A."/>
            <person name="Sekiguchi Y."/>
            <person name="Hanada S."/>
            <person name="Fujita N."/>
        </authorList>
    </citation>
    <scope>NUCLEOTIDE SEQUENCE [LARGE SCALE GENOMIC DNA]</scope>
    <source>
        <strain evidence="13">DSM 14523 / JCM 11388 / NBRC 100420 / UNI-1</strain>
    </source>
</reference>
<dbReference type="Gene3D" id="3.30.565.10">
    <property type="entry name" value="Histidine kinase-like ATPase, C-terminal domain"/>
    <property type="match status" value="1"/>
</dbReference>
<evidence type="ECO:0000256" key="8">
    <source>
        <dbReference type="ARBA" id="ARBA00023012"/>
    </source>
</evidence>
<keyword evidence="10" id="KW-0812">Transmembrane</keyword>
<dbReference type="STRING" id="926569.ANT_04300"/>
<evidence type="ECO:0000313" key="13">
    <source>
        <dbReference type="Proteomes" id="UP000008922"/>
    </source>
</evidence>
<keyword evidence="3" id="KW-0597">Phosphoprotein</keyword>
<feature type="coiled-coil region" evidence="9">
    <location>
        <begin position="36"/>
        <end position="66"/>
    </location>
</feature>
<dbReference type="Pfam" id="PF02518">
    <property type="entry name" value="HATPase_c"/>
    <property type="match status" value="1"/>
</dbReference>
<feature type="coiled-coil region" evidence="9">
    <location>
        <begin position="397"/>
        <end position="424"/>
    </location>
</feature>
<dbReference type="Proteomes" id="UP000008922">
    <property type="component" value="Chromosome"/>
</dbReference>
<dbReference type="GO" id="GO:0005524">
    <property type="term" value="F:ATP binding"/>
    <property type="evidence" value="ECO:0007669"/>
    <property type="project" value="UniProtKB-KW"/>
</dbReference>
<dbReference type="InterPro" id="IPR003594">
    <property type="entry name" value="HATPase_dom"/>
</dbReference>
<evidence type="ECO:0000256" key="2">
    <source>
        <dbReference type="ARBA" id="ARBA00012438"/>
    </source>
</evidence>
<dbReference type="GO" id="GO:0000155">
    <property type="term" value="F:phosphorelay sensor kinase activity"/>
    <property type="evidence" value="ECO:0007669"/>
    <property type="project" value="InterPro"/>
</dbReference>
<feature type="transmembrane region" description="Helical" evidence="10">
    <location>
        <begin position="12"/>
        <end position="29"/>
    </location>
</feature>
<dbReference type="Gene3D" id="1.20.5.1930">
    <property type="match status" value="1"/>
</dbReference>
<evidence type="ECO:0000256" key="4">
    <source>
        <dbReference type="ARBA" id="ARBA00022679"/>
    </source>
</evidence>
<dbReference type="EMBL" id="AP012029">
    <property type="protein sequence ID" value="BAJ62464.1"/>
    <property type="molecule type" value="Genomic_DNA"/>
</dbReference>
<dbReference type="CDD" id="cd16917">
    <property type="entry name" value="HATPase_UhpB-NarQ-NarX-like"/>
    <property type="match status" value="1"/>
</dbReference>
<comment type="catalytic activity">
    <reaction evidence="1">
        <text>ATP + protein L-histidine = ADP + protein N-phospho-L-histidine.</text>
        <dbReference type="EC" id="2.7.13.3"/>
    </reaction>
</comment>
<feature type="domain" description="Histidine kinase" evidence="11">
    <location>
        <begin position="361"/>
        <end position="556"/>
    </location>
</feature>
<dbReference type="InterPro" id="IPR011712">
    <property type="entry name" value="Sig_transdc_His_kin_sub3_dim/P"/>
</dbReference>
<dbReference type="AlphaFoldDB" id="E8N0R9"/>
<dbReference type="GO" id="GO:0016020">
    <property type="term" value="C:membrane"/>
    <property type="evidence" value="ECO:0007669"/>
    <property type="project" value="InterPro"/>
</dbReference>
<dbReference type="SMART" id="SM00387">
    <property type="entry name" value="HATPase_c"/>
    <property type="match status" value="1"/>
</dbReference>
<evidence type="ECO:0000313" key="12">
    <source>
        <dbReference type="EMBL" id="BAJ62464.1"/>
    </source>
</evidence>
<evidence type="ECO:0000256" key="5">
    <source>
        <dbReference type="ARBA" id="ARBA00022741"/>
    </source>
</evidence>
<dbReference type="PROSITE" id="PS50109">
    <property type="entry name" value="HIS_KIN"/>
    <property type="match status" value="1"/>
</dbReference>
<keyword evidence="10" id="KW-1133">Transmembrane helix</keyword>
<dbReference type="eggNOG" id="COG3850">
    <property type="taxonomic scope" value="Bacteria"/>
</dbReference>
<keyword evidence="4" id="KW-0808">Transferase</keyword>
<dbReference type="InParanoid" id="E8N0R9"/>
<evidence type="ECO:0000259" key="11">
    <source>
        <dbReference type="PROSITE" id="PS50109"/>
    </source>
</evidence>
<dbReference type="EC" id="2.7.13.3" evidence="2"/>
<dbReference type="InterPro" id="IPR036890">
    <property type="entry name" value="HATPase_C_sf"/>
</dbReference>
<keyword evidence="9" id="KW-0175">Coiled coil</keyword>
<dbReference type="InterPro" id="IPR005467">
    <property type="entry name" value="His_kinase_dom"/>
</dbReference>
<dbReference type="InterPro" id="IPR029016">
    <property type="entry name" value="GAF-like_dom_sf"/>
</dbReference>
<protein>
    <recommendedName>
        <fullName evidence="2">histidine kinase</fullName>
        <ecNumber evidence="2">2.7.13.3</ecNumber>
    </recommendedName>
</protein>
<gene>
    <name evidence="12" type="ordered locus">ANT_04300</name>
</gene>
<dbReference type="InterPro" id="IPR050482">
    <property type="entry name" value="Sensor_HK_TwoCompSys"/>
</dbReference>
<dbReference type="KEGG" id="atm:ANT_04300"/>
<evidence type="ECO:0000256" key="9">
    <source>
        <dbReference type="SAM" id="Coils"/>
    </source>
</evidence>
<keyword evidence="8" id="KW-0902">Two-component regulatory system</keyword>
<evidence type="ECO:0000256" key="10">
    <source>
        <dbReference type="SAM" id="Phobius"/>
    </source>
</evidence>
<dbReference type="SUPFAM" id="SSF55874">
    <property type="entry name" value="ATPase domain of HSP90 chaperone/DNA topoisomerase II/histidine kinase"/>
    <property type="match status" value="1"/>
</dbReference>
<keyword evidence="13" id="KW-1185">Reference proteome</keyword>
<dbReference type="PANTHER" id="PTHR24421">
    <property type="entry name" value="NITRATE/NITRITE SENSOR PROTEIN NARX-RELATED"/>
    <property type="match status" value="1"/>
</dbReference>
<name>E8N0R9_ANATU</name>
<keyword evidence="6 12" id="KW-0418">Kinase</keyword>
<evidence type="ECO:0000256" key="6">
    <source>
        <dbReference type="ARBA" id="ARBA00022777"/>
    </source>
</evidence>
<dbReference type="PANTHER" id="PTHR24421:SF10">
    <property type="entry name" value="NITRATE_NITRITE SENSOR PROTEIN NARQ"/>
    <property type="match status" value="1"/>
</dbReference>
<keyword evidence="7" id="KW-0067">ATP-binding</keyword>
<dbReference type="eggNOG" id="COG2205">
    <property type="taxonomic scope" value="Bacteria"/>
</dbReference>